<dbReference type="GO" id="GO:0046872">
    <property type="term" value="F:metal ion binding"/>
    <property type="evidence" value="ECO:0007669"/>
    <property type="project" value="UniProtKB-KW"/>
</dbReference>
<accession>A0AA48M1S7</accession>
<keyword evidence="2" id="KW-0378">Hydrolase</keyword>
<dbReference type="EMBL" id="OY288114">
    <property type="protein sequence ID" value="CAJ0871970.1"/>
    <property type="molecule type" value="Genomic_DNA"/>
</dbReference>
<evidence type="ECO:0000259" key="4">
    <source>
        <dbReference type="PROSITE" id="PS51677"/>
    </source>
</evidence>
<dbReference type="InterPro" id="IPR050248">
    <property type="entry name" value="Polysacc_deacetylase_ArnD"/>
</dbReference>
<dbReference type="GO" id="GO:0016810">
    <property type="term" value="F:hydrolase activity, acting on carbon-nitrogen (but not peptide) bonds"/>
    <property type="evidence" value="ECO:0007669"/>
    <property type="project" value="InterPro"/>
</dbReference>
<evidence type="ECO:0000313" key="5">
    <source>
        <dbReference type="EMBL" id="CAJ0871970.1"/>
    </source>
</evidence>
<dbReference type="Pfam" id="PF01522">
    <property type="entry name" value="Polysacc_deac_1"/>
    <property type="match status" value="1"/>
</dbReference>
<keyword evidence="1" id="KW-0479">Metal-binding</keyword>
<dbReference type="GO" id="GO:0016020">
    <property type="term" value="C:membrane"/>
    <property type="evidence" value="ECO:0007669"/>
    <property type="project" value="TreeGrafter"/>
</dbReference>
<dbReference type="PROSITE" id="PS51677">
    <property type="entry name" value="NODB"/>
    <property type="match status" value="1"/>
</dbReference>
<dbReference type="AlphaFoldDB" id="A0AA48M1S7"/>
<dbReference type="SUPFAM" id="SSF88713">
    <property type="entry name" value="Glycoside hydrolase/deacetylase"/>
    <property type="match status" value="1"/>
</dbReference>
<evidence type="ECO:0000256" key="1">
    <source>
        <dbReference type="ARBA" id="ARBA00022723"/>
    </source>
</evidence>
<evidence type="ECO:0000256" key="3">
    <source>
        <dbReference type="SAM" id="MobiDB-lite"/>
    </source>
</evidence>
<dbReference type="InterPro" id="IPR011330">
    <property type="entry name" value="Glyco_hydro/deAcase_b/a-brl"/>
</dbReference>
<feature type="domain" description="NodB homology" evidence="4">
    <location>
        <begin position="59"/>
        <end position="240"/>
    </location>
</feature>
<name>A0AA48M1S7_9ZZZZ</name>
<gene>
    <name evidence="5" type="ORF">AMST5_02372</name>
</gene>
<dbReference type="PANTHER" id="PTHR10587">
    <property type="entry name" value="GLYCOSYL TRANSFERASE-RELATED"/>
    <property type="match status" value="1"/>
</dbReference>
<dbReference type="InterPro" id="IPR002509">
    <property type="entry name" value="NODB_dom"/>
</dbReference>
<protein>
    <recommendedName>
        <fullName evidence="4">NodB homology domain-containing protein</fullName>
    </recommendedName>
</protein>
<dbReference type="Gene3D" id="3.20.20.370">
    <property type="entry name" value="Glycoside hydrolase/deacetylase"/>
    <property type="match status" value="1"/>
</dbReference>
<organism evidence="5">
    <name type="scientific">freshwater sediment metagenome</name>
    <dbReference type="NCBI Taxonomy" id="556182"/>
    <lineage>
        <taxon>unclassified sequences</taxon>
        <taxon>metagenomes</taxon>
        <taxon>ecological metagenomes</taxon>
    </lineage>
</organism>
<dbReference type="GO" id="GO:0005975">
    <property type="term" value="P:carbohydrate metabolic process"/>
    <property type="evidence" value="ECO:0007669"/>
    <property type="project" value="InterPro"/>
</dbReference>
<reference evidence="5" key="1">
    <citation type="submission" date="2023-07" db="EMBL/GenBank/DDBJ databases">
        <authorList>
            <person name="Pelsma A.J. K."/>
        </authorList>
    </citation>
    <scope>NUCLEOTIDE SEQUENCE</scope>
</reference>
<proteinExistence type="predicted"/>
<sequence>MISFFRLALLGLLPFGVLPAVARDCGPDALGVSRTIEIGPKGTALGLQSYPRTLDLQDHEVVLTFDDGPAAPTAKVLDALASQCARATFFVIGRNAEETPELVKRAAADGHTIGSHSFSHPAATLRFLDDGDAKADVEKGIKAVARASGGKAAPFFRFPGFADTPELVGWLEGRGYTIFGSDLWASDWSPMSPKGELDLVLGRLEKIGKGIVLFHDSKLQTAQMLPDFLKELKARGYRLVHIVPGEGETPIAAAGPDWTSTTEPIIAKTLAGKKKLPPHAPEAEVGTQPHVHPGEQ</sequence>
<dbReference type="PANTHER" id="PTHR10587:SF133">
    <property type="entry name" value="CHITIN DEACETYLASE 1-RELATED"/>
    <property type="match status" value="1"/>
</dbReference>
<evidence type="ECO:0000256" key="2">
    <source>
        <dbReference type="ARBA" id="ARBA00022801"/>
    </source>
</evidence>
<feature type="region of interest" description="Disordered" evidence="3">
    <location>
        <begin position="271"/>
        <end position="296"/>
    </location>
</feature>
<dbReference type="CDD" id="cd10917">
    <property type="entry name" value="CE4_NodB_like_6s_7s"/>
    <property type="match status" value="1"/>
</dbReference>